<organism evidence="19 20">
    <name type="scientific">Sorlinia euscelidii</name>
    <dbReference type="NCBI Taxonomy" id="3081148"/>
    <lineage>
        <taxon>Bacteria</taxon>
        <taxon>Pseudomonadati</taxon>
        <taxon>Pseudomonadota</taxon>
        <taxon>Alphaproteobacteria</taxon>
        <taxon>Acetobacterales</taxon>
        <taxon>Acetobacteraceae</taxon>
        <taxon>Sorlinia</taxon>
    </lineage>
</organism>
<feature type="transmembrane region" description="Helical" evidence="18">
    <location>
        <begin position="163"/>
        <end position="188"/>
    </location>
</feature>
<dbReference type="InterPro" id="IPR004570">
    <property type="entry name" value="Phosphatidylglycerol_P_synth"/>
</dbReference>
<evidence type="ECO:0000256" key="1">
    <source>
        <dbReference type="ARBA" id="ARBA00004141"/>
    </source>
</evidence>
<keyword evidence="7" id="KW-0444">Lipid biosynthesis</keyword>
<evidence type="ECO:0000256" key="2">
    <source>
        <dbReference type="ARBA" id="ARBA00005042"/>
    </source>
</evidence>
<dbReference type="InterPro" id="IPR000462">
    <property type="entry name" value="CDP-OH_P_trans"/>
</dbReference>
<dbReference type="PANTHER" id="PTHR14269">
    <property type="entry name" value="CDP-DIACYLGLYCEROL--GLYCEROL-3-PHOSPHATE 3-PHOSPHATIDYLTRANSFERASE-RELATED"/>
    <property type="match status" value="1"/>
</dbReference>
<dbReference type="InterPro" id="IPR043130">
    <property type="entry name" value="CDP-OH_PTrfase_TM_dom"/>
</dbReference>
<keyword evidence="14" id="KW-1208">Phospholipid metabolism</keyword>
<dbReference type="EMBL" id="JAWJZY010000003">
    <property type="protein sequence ID" value="MEE8658965.1"/>
    <property type="molecule type" value="Genomic_DNA"/>
</dbReference>
<feature type="transmembrane region" description="Helical" evidence="18">
    <location>
        <begin position="30"/>
        <end position="48"/>
    </location>
</feature>
<dbReference type="RefSeq" id="WP_394819844.1">
    <property type="nucleotide sequence ID" value="NZ_JAWJZY010000003.1"/>
</dbReference>
<evidence type="ECO:0000256" key="6">
    <source>
        <dbReference type="ARBA" id="ARBA00014944"/>
    </source>
</evidence>
<evidence type="ECO:0000256" key="14">
    <source>
        <dbReference type="ARBA" id="ARBA00023264"/>
    </source>
</evidence>
<name>A0ABU7U5T0_9PROT</name>
<protein>
    <recommendedName>
        <fullName evidence="6 16">CDP-diacylglycerol--glycerol-3-phosphate 3-phosphatidyltransferase</fullName>
        <ecNumber evidence="5 16">2.7.8.5</ecNumber>
    </recommendedName>
</protein>
<evidence type="ECO:0000256" key="7">
    <source>
        <dbReference type="ARBA" id="ARBA00022516"/>
    </source>
</evidence>
<keyword evidence="13" id="KW-0594">Phospholipid biosynthesis</keyword>
<comment type="catalytic activity">
    <reaction evidence="15">
        <text>a CDP-1,2-diacyl-sn-glycerol + sn-glycerol 3-phosphate = a 1,2-diacyl-sn-glycero-3-phospho-(1'-sn-glycero-3'-phosphate) + CMP + H(+)</text>
        <dbReference type="Rhea" id="RHEA:12593"/>
        <dbReference type="ChEBI" id="CHEBI:15378"/>
        <dbReference type="ChEBI" id="CHEBI:57597"/>
        <dbReference type="ChEBI" id="CHEBI:58332"/>
        <dbReference type="ChEBI" id="CHEBI:60110"/>
        <dbReference type="ChEBI" id="CHEBI:60377"/>
        <dbReference type="EC" id="2.7.8.5"/>
    </reaction>
</comment>
<evidence type="ECO:0000256" key="8">
    <source>
        <dbReference type="ARBA" id="ARBA00022679"/>
    </source>
</evidence>
<proteinExistence type="inferred from homology"/>
<dbReference type="PANTHER" id="PTHR14269:SF62">
    <property type="entry name" value="CDP-DIACYLGLYCEROL--GLYCEROL-3-PHOSPHATE 3-PHOSPHATIDYLTRANSFERASE 1, CHLOROPLASTIC"/>
    <property type="match status" value="1"/>
</dbReference>
<sequence length="198" mass="21576">MLTDLPNLLTLTRIATIPFLVVSIALQNNAASAVGCVIYIIACVTDYFDGMLARRWKQNSEIGRMMDPIADKLLVGALLMALAGYGRLVEGSVFAAIIILIREILISGLREYMASQDQTLPSSRLAKWKTGIQMIAIGFLMAGSANGAWQVTSFGSALQLGALMLWLSVIPTVLSGWRYLTTGVTYMLGVTNRERLSR</sequence>
<comment type="caution">
    <text evidence="19">The sequence shown here is derived from an EMBL/GenBank/DDBJ whole genome shotgun (WGS) entry which is preliminary data.</text>
</comment>
<dbReference type="Gene3D" id="1.20.120.1760">
    <property type="match status" value="1"/>
</dbReference>
<dbReference type="EC" id="2.7.8.5" evidence="5 16"/>
<dbReference type="PROSITE" id="PS00379">
    <property type="entry name" value="CDP_ALCOHOL_P_TRANSF"/>
    <property type="match status" value="1"/>
</dbReference>
<evidence type="ECO:0000256" key="16">
    <source>
        <dbReference type="NCBIfam" id="TIGR00560"/>
    </source>
</evidence>
<evidence type="ECO:0000256" key="3">
    <source>
        <dbReference type="ARBA" id="ARBA00005189"/>
    </source>
</evidence>
<keyword evidence="8 17" id="KW-0808">Transferase</keyword>
<keyword evidence="11" id="KW-0443">Lipid metabolism</keyword>
<feature type="transmembrane region" description="Helical" evidence="18">
    <location>
        <begin position="92"/>
        <end position="109"/>
    </location>
</feature>
<dbReference type="InterPro" id="IPR048254">
    <property type="entry name" value="CDP_ALCOHOL_P_TRANSF_CS"/>
</dbReference>
<evidence type="ECO:0000256" key="18">
    <source>
        <dbReference type="SAM" id="Phobius"/>
    </source>
</evidence>
<evidence type="ECO:0000256" key="13">
    <source>
        <dbReference type="ARBA" id="ARBA00023209"/>
    </source>
</evidence>
<evidence type="ECO:0000256" key="17">
    <source>
        <dbReference type="RuleBase" id="RU003750"/>
    </source>
</evidence>
<evidence type="ECO:0000256" key="11">
    <source>
        <dbReference type="ARBA" id="ARBA00023098"/>
    </source>
</evidence>
<dbReference type="Pfam" id="PF01066">
    <property type="entry name" value="CDP-OH_P_transf"/>
    <property type="match status" value="1"/>
</dbReference>
<reference evidence="19 20" key="1">
    <citation type="submission" date="2023-10" db="EMBL/GenBank/DDBJ databases">
        <title>Sorlinia euscelidii gen. nov., sp. nov., an acetic acid bacteria isolated from the gut of Euscelidius variegatus emitter.</title>
        <authorList>
            <person name="Michoud G."/>
            <person name="Marasco R."/>
            <person name="Seferji K."/>
            <person name="Gonella E."/>
            <person name="Garuglieri E."/>
            <person name="Alma A."/>
            <person name="Mapelli F."/>
            <person name="Borin S."/>
            <person name="Daffonchio D."/>
            <person name="Crotti E."/>
        </authorList>
    </citation>
    <scope>NUCLEOTIDE SEQUENCE [LARGE SCALE GENOMIC DNA]</scope>
    <source>
        <strain evidence="19 20">EV16P</strain>
    </source>
</reference>
<evidence type="ECO:0000256" key="4">
    <source>
        <dbReference type="ARBA" id="ARBA00010441"/>
    </source>
</evidence>
<comment type="pathway">
    <text evidence="2">Phospholipid metabolism; phosphatidylglycerol biosynthesis; phosphatidylglycerol from CDP-diacylglycerol: step 1/2.</text>
</comment>
<keyword evidence="12 18" id="KW-0472">Membrane</keyword>
<evidence type="ECO:0000313" key="20">
    <source>
        <dbReference type="Proteomes" id="UP001312908"/>
    </source>
</evidence>
<accession>A0ABU7U5T0</accession>
<keyword evidence="20" id="KW-1185">Reference proteome</keyword>
<dbReference type="InterPro" id="IPR050324">
    <property type="entry name" value="CDP-alcohol_PTase-I"/>
</dbReference>
<keyword evidence="9 18" id="KW-0812">Transmembrane</keyword>
<feature type="transmembrane region" description="Helical" evidence="18">
    <location>
        <begin position="130"/>
        <end position="151"/>
    </location>
</feature>
<comment type="similarity">
    <text evidence="4 17">Belongs to the CDP-alcohol phosphatidyltransferase class-I family.</text>
</comment>
<gene>
    <name evidence="19" type="ORF">DOFOFD_08070</name>
</gene>
<evidence type="ECO:0000256" key="9">
    <source>
        <dbReference type="ARBA" id="ARBA00022692"/>
    </source>
</evidence>
<evidence type="ECO:0000256" key="5">
    <source>
        <dbReference type="ARBA" id="ARBA00013170"/>
    </source>
</evidence>
<evidence type="ECO:0000256" key="10">
    <source>
        <dbReference type="ARBA" id="ARBA00022989"/>
    </source>
</evidence>
<comment type="subcellular location">
    <subcellularLocation>
        <location evidence="1">Membrane</location>
        <topology evidence="1">Multi-pass membrane protein</topology>
    </subcellularLocation>
</comment>
<dbReference type="Proteomes" id="UP001312908">
    <property type="component" value="Unassembled WGS sequence"/>
</dbReference>
<comment type="pathway">
    <text evidence="3">Lipid metabolism.</text>
</comment>
<dbReference type="PIRSF" id="PIRSF000847">
    <property type="entry name" value="Phos_ph_gly_syn"/>
    <property type="match status" value="1"/>
</dbReference>
<evidence type="ECO:0000256" key="12">
    <source>
        <dbReference type="ARBA" id="ARBA00023136"/>
    </source>
</evidence>
<dbReference type="NCBIfam" id="TIGR00560">
    <property type="entry name" value="pgsA"/>
    <property type="match status" value="1"/>
</dbReference>
<evidence type="ECO:0000256" key="15">
    <source>
        <dbReference type="ARBA" id="ARBA00048586"/>
    </source>
</evidence>
<keyword evidence="10 18" id="KW-1133">Transmembrane helix</keyword>
<evidence type="ECO:0000313" key="19">
    <source>
        <dbReference type="EMBL" id="MEE8658965.1"/>
    </source>
</evidence>